<dbReference type="InterPro" id="IPR002915">
    <property type="entry name" value="DeoC/FbaB/LacD_aldolase"/>
</dbReference>
<organism evidence="1 2">
    <name type="scientific">Amycolatopsis roodepoortensis</name>
    <dbReference type="NCBI Taxonomy" id="700274"/>
    <lineage>
        <taxon>Bacteria</taxon>
        <taxon>Bacillati</taxon>
        <taxon>Actinomycetota</taxon>
        <taxon>Actinomycetes</taxon>
        <taxon>Pseudonocardiales</taxon>
        <taxon>Pseudonocardiaceae</taxon>
        <taxon>Amycolatopsis</taxon>
    </lineage>
</organism>
<dbReference type="SMART" id="SM01133">
    <property type="entry name" value="DeoC"/>
    <property type="match status" value="1"/>
</dbReference>
<dbReference type="InterPro" id="IPR050456">
    <property type="entry name" value="DeoC/FbaB_aldolase"/>
</dbReference>
<reference evidence="1 2" key="1">
    <citation type="submission" date="2020-10" db="EMBL/GenBank/DDBJ databases">
        <title>Sequencing the genomes of 1000 actinobacteria strains.</title>
        <authorList>
            <person name="Klenk H.-P."/>
        </authorList>
    </citation>
    <scope>NUCLEOTIDE SEQUENCE [LARGE SCALE GENOMIC DNA]</scope>
    <source>
        <strain evidence="1 2">DSM 46661</strain>
    </source>
</reference>
<proteinExistence type="predicted"/>
<dbReference type="InterPro" id="IPR013785">
    <property type="entry name" value="Aldolase_TIM"/>
</dbReference>
<dbReference type="PANTHER" id="PTHR47916">
    <property type="entry name" value="FRUCTOSE-BISPHOSPHATE ALDOLASE CLASS 1"/>
    <property type="match status" value="1"/>
</dbReference>
<dbReference type="Proteomes" id="UP000656548">
    <property type="component" value="Unassembled WGS sequence"/>
</dbReference>
<keyword evidence="1" id="KW-0456">Lyase</keyword>
<dbReference type="CDD" id="cd00958">
    <property type="entry name" value="DhnA"/>
    <property type="match status" value="1"/>
</dbReference>
<dbReference type="EMBL" id="JADBEJ010000001">
    <property type="protein sequence ID" value="MBE1574308.1"/>
    <property type="molecule type" value="Genomic_DNA"/>
</dbReference>
<keyword evidence="2" id="KW-1185">Reference proteome</keyword>
<dbReference type="Gene3D" id="3.20.20.70">
    <property type="entry name" value="Aldolase class I"/>
    <property type="match status" value="1"/>
</dbReference>
<accession>A0ABR9L121</accession>
<dbReference type="Pfam" id="PF01791">
    <property type="entry name" value="DeoC"/>
    <property type="match status" value="1"/>
</dbReference>
<gene>
    <name evidence="1" type="ORF">H4W30_001337</name>
</gene>
<name>A0ABR9L121_9PSEU</name>
<dbReference type="PANTHER" id="PTHR47916:SF1">
    <property type="entry name" value="3-HYDROXY-5-PHOSPHONOOXYPENTANE-2,4-DIONE THIOLASE"/>
    <property type="match status" value="1"/>
</dbReference>
<protein>
    <submittedName>
        <fullName evidence="1">2-amino-4, 5-dihydroxy-6-oxo-7-(Phosphonooxy)heptanoate synthase</fullName>
        <ecNumber evidence="1">4.1.2.56</ecNumber>
    </submittedName>
</protein>
<evidence type="ECO:0000313" key="1">
    <source>
        <dbReference type="EMBL" id="MBE1574308.1"/>
    </source>
</evidence>
<dbReference type="NCBIfam" id="NF005556">
    <property type="entry name" value="PRK07226.1"/>
    <property type="match status" value="1"/>
</dbReference>
<dbReference type="GO" id="GO:0016829">
    <property type="term" value="F:lyase activity"/>
    <property type="evidence" value="ECO:0007669"/>
    <property type="project" value="UniProtKB-KW"/>
</dbReference>
<evidence type="ECO:0000313" key="2">
    <source>
        <dbReference type="Proteomes" id="UP000656548"/>
    </source>
</evidence>
<dbReference type="SUPFAM" id="SSF51569">
    <property type="entry name" value="Aldolase"/>
    <property type="match status" value="1"/>
</dbReference>
<comment type="caution">
    <text evidence="1">The sequence shown here is derived from an EMBL/GenBank/DDBJ whole genome shotgun (WGS) entry which is preliminary data.</text>
</comment>
<dbReference type="PIRSF" id="PIRSF038992">
    <property type="entry name" value="Aldolase_Ia"/>
    <property type="match status" value="1"/>
</dbReference>
<dbReference type="InterPro" id="IPR041720">
    <property type="entry name" value="FbaB-like"/>
</dbReference>
<dbReference type="EC" id="4.1.2.56" evidence="1"/>
<dbReference type="RefSeq" id="WP_318780546.1">
    <property type="nucleotide sequence ID" value="NZ_JADBEJ010000001.1"/>
</dbReference>
<sequence length="271" mass="28363">MTSHSHVGTAVRLNRLSRFRDGRFLFIPLDHSVSDGPIADAAPFRDLVRSLIAGGADALVVHRGRARSLPPSLLAECPVIMHMSASTAQGRDPDEKVLVADVEDAVRLGADAVSVHVNIGSDTEAAQLADLGAVAARCDQWGLPLLAMIYPRGPRVDNPHEVTLLRHVVNIAADLGADLVKTTWCDPAEEMAAVVAGSPIPVLVAGGPGRGADLVAYGQAAMAAGCSGLAIGRRVFQHPQPGVMVRRLAEVVHQDMGNSLTDPLRALAGSS</sequence>